<accession>A0A840MEE9</accession>
<reference evidence="3 4" key="1">
    <citation type="submission" date="2020-08" db="EMBL/GenBank/DDBJ databases">
        <title>Genomic Encyclopedia of Type Strains, Phase IV (KMG-IV): sequencing the most valuable type-strain genomes for metagenomic binning, comparative biology and taxonomic classification.</title>
        <authorList>
            <person name="Goeker M."/>
        </authorList>
    </citation>
    <scope>NUCLEOTIDE SEQUENCE [LARGE SCALE GENOMIC DNA]</scope>
    <source>
        <strain evidence="3 4">DSM 27165</strain>
    </source>
</reference>
<proteinExistence type="predicted"/>
<evidence type="ECO:0000313" key="3">
    <source>
        <dbReference type="EMBL" id="MBB5017058.1"/>
    </source>
</evidence>
<protein>
    <submittedName>
        <fullName evidence="3">UDP-glucose:(Heptosyl)LPS alpha-1,3-glucosyltransferase</fullName>
        <ecNumber evidence="3">2.4.1.-</ecNumber>
    </submittedName>
</protein>
<dbReference type="EC" id="2.4.1.-" evidence="3"/>
<dbReference type="CDD" id="cd03801">
    <property type="entry name" value="GT4_PimA-like"/>
    <property type="match status" value="1"/>
</dbReference>
<organism evidence="3 4">
    <name type="scientific">Chitinivorax tropicus</name>
    <dbReference type="NCBI Taxonomy" id="714531"/>
    <lineage>
        <taxon>Bacteria</taxon>
        <taxon>Pseudomonadati</taxon>
        <taxon>Pseudomonadota</taxon>
        <taxon>Betaproteobacteria</taxon>
        <taxon>Chitinivorax</taxon>
    </lineage>
</organism>
<name>A0A840MEE9_9PROT</name>
<dbReference type="InterPro" id="IPR001296">
    <property type="entry name" value="Glyco_trans_1"/>
</dbReference>
<dbReference type="PANTHER" id="PTHR12526">
    <property type="entry name" value="GLYCOSYLTRANSFERASE"/>
    <property type="match status" value="1"/>
</dbReference>
<gene>
    <name evidence="3" type="ORF">HNQ59_000320</name>
</gene>
<dbReference type="SUPFAM" id="SSF53756">
    <property type="entry name" value="UDP-Glycosyltransferase/glycogen phosphorylase"/>
    <property type="match status" value="1"/>
</dbReference>
<dbReference type="Proteomes" id="UP000575898">
    <property type="component" value="Unassembled WGS sequence"/>
</dbReference>
<dbReference type="GO" id="GO:0016757">
    <property type="term" value="F:glycosyltransferase activity"/>
    <property type="evidence" value="ECO:0007669"/>
    <property type="project" value="UniProtKB-KW"/>
</dbReference>
<sequence>MSPTPPHIALIRQKYNAAGGAERFVSRAIAALSAGGARVTLLTRKWEKLEGMSAIRVNPFYLGNVWRDWSFARAVAKAQQGQGFDLVQSHERLTACDVYRAGDGVHREWLRQRGRVMGRWGRLKLWLNPYHHYVLHAEAAMFTSARLKAVICNSKMVAEEIRQDFGLPESKLHVIYSGIDSEQFHPGLRVAYRSKLRATLQIDDHLPVFIYVGSGFERKGVASALRALAALGGQANLILVGHDKKAAHYQALARALGVAQRCHFVGAQPDVKPYYAAADALLLPTLYDPFPNVVLEAMACGLPVITSTKCGAAELIEEGKQGFVRDALDIGGLRDAMQVLCDPAQAQVMGQASREWVLAMTPQKMAAEMTALYQALLARSS</sequence>
<dbReference type="Gene3D" id="3.40.50.2000">
    <property type="entry name" value="Glycogen Phosphorylase B"/>
    <property type="match status" value="2"/>
</dbReference>
<feature type="domain" description="Glycosyl transferase family 1" evidence="1">
    <location>
        <begin position="195"/>
        <end position="356"/>
    </location>
</feature>
<dbReference type="EMBL" id="JACHHY010000002">
    <property type="protein sequence ID" value="MBB5017058.1"/>
    <property type="molecule type" value="Genomic_DNA"/>
</dbReference>
<keyword evidence="4" id="KW-1185">Reference proteome</keyword>
<evidence type="ECO:0000259" key="1">
    <source>
        <dbReference type="Pfam" id="PF00534"/>
    </source>
</evidence>
<dbReference type="RefSeq" id="WP_184034289.1">
    <property type="nucleotide sequence ID" value="NZ_JACHHY010000002.1"/>
</dbReference>
<keyword evidence="3" id="KW-0328">Glycosyltransferase</keyword>
<dbReference type="InterPro" id="IPR028098">
    <property type="entry name" value="Glyco_trans_4-like_N"/>
</dbReference>
<dbReference type="Pfam" id="PF00534">
    <property type="entry name" value="Glycos_transf_1"/>
    <property type="match status" value="1"/>
</dbReference>
<evidence type="ECO:0000313" key="4">
    <source>
        <dbReference type="Proteomes" id="UP000575898"/>
    </source>
</evidence>
<feature type="domain" description="Glycosyltransferase subfamily 4-like N-terminal" evidence="2">
    <location>
        <begin position="19"/>
        <end position="182"/>
    </location>
</feature>
<comment type="caution">
    <text evidence="3">The sequence shown here is derived from an EMBL/GenBank/DDBJ whole genome shotgun (WGS) entry which is preliminary data.</text>
</comment>
<dbReference type="PANTHER" id="PTHR12526:SF623">
    <property type="entry name" value="WABG"/>
    <property type="match status" value="1"/>
</dbReference>
<dbReference type="Pfam" id="PF13439">
    <property type="entry name" value="Glyco_transf_4"/>
    <property type="match status" value="1"/>
</dbReference>
<evidence type="ECO:0000259" key="2">
    <source>
        <dbReference type="Pfam" id="PF13439"/>
    </source>
</evidence>
<keyword evidence="3" id="KW-0808">Transferase</keyword>
<dbReference type="AlphaFoldDB" id="A0A840MEE9"/>